<name>A0A1W7A8B2_9STAP</name>
<dbReference type="Pfam" id="PF02423">
    <property type="entry name" value="OCD_Mu_crystall"/>
    <property type="match status" value="1"/>
</dbReference>
<dbReference type="InterPro" id="IPR036291">
    <property type="entry name" value="NAD(P)-bd_dom_sf"/>
</dbReference>
<sequence>MKFYTDEEIIRHYKMKDAIHDVTQGLDALNNNLIKVKERTVINAEEDNVMLYMPAINLQKQFSAIKVISIFPDNPAHNLPTSQGVTLLTELATGKSIATLEASYLTRLRTGAMTGIATNKLARRDAHVLGVIGTGGMAFEQVLGVLEVRAINKILLFNRTEQKAHQFKEKLVEFGVTAEIEIVSDVDTLTKQADIINCATKSEQNVYQHMNLKVGMHVNGVGSYLPHMREIDIDTIEQAAVIAIDDVAGAEHEAGEFIHASHAGRFNFSEAIELKDLINMDITREDTDFTVFKSVDAAYYDLFVAIGAYEKLK</sequence>
<reference evidence="1 2" key="1">
    <citation type="journal article" date="2017" name="Int. J. Syst. Evol. Microbiol.">
        <title>Macrococcus canis sp. nov., a skin bacterium associated with infections in dogs.</title>
        <authorList>
            <person name="Gobeli Brawand S."/>
            <person name="Cotting K."/>
            <person name="Gomez-Sanz E."/>
            <person name="Collaud A."/>
            <person name="Thomann A."/>
            <person name="Brodard I."/>
            <person name="Rodriguez-Campos S."/>
            <person name="Strauss C."/>
            <person name="Perreten V."/>
        </authorList>
    </citation>
    <scope>NUCLEOTIDE SEQUENCE [LARGE SCALE GENOMIC DNA]</scope>
    <source>
        <strain evidence="1 2">KM45013</strain>
    </source>
</reference>
<evidence type="ECO:0000313" key="2">
    <source>
        <dbReference type="Proteomes" id="UP000194154"/>
    </source>
</evidence>
<organism evidence="1 2">
    <name type="scientific">Macrococcoides canis</name>
    <dbReference type="NCBI Taxonomy" id="1855823"/>
    <lineage>
        <taxon>Bacteria</taxon>
        <taxon>Bacillati</taxon>
        <taxon>Bacillota</taxon>
        <taxon>Bacilli</taxon>
        <taxon>Bacillales</taxon>
        <taxon>Staphylococcaceae</taxon>
        <taxon>Macrococcoides</taxon>
    </lineage>
</organism>
<dbReference type="GeneID" id="35294306"/>
<dbReference type="PIRSF" id="PIRSF001439">
    <property type="entry name" value="CryM"/>
    <property type="match status" value="1"/>
</dbReference>
<dbReference type="OrthoDB" id="9792005at2"/>
<dbReference type="EMBL" id="CP021059">
    <property type="protein sequence ID" value="ARQ05821.1"/>
    <property type="molecule type" value="Genomic_DNA"/>
</dbReference>
<keyword evidence="1" id="KW-0456">Lyase</keyword>
<keyword evidence="2" id="KW-1185">Reference proteome</keyword>
<protein>
    <submittedName>
        <fullName evidence="1">L-lysine cyclodeaminase</fullName>
        <ecNumber evidence="1">4.3.1.28</ecNumber>
    </submittedName>
</protein>
<dbReference type="RefSeq" id="WP_086041539.1">
    <property type="nucleotide sequence ID" value="NZ_CBCRZA010000011.1"/>
</dbReference>
<proteinExistence type="predicted"/>
<dbReference type="STRING" id="1855823.MCCS_01500"/>
<gene>
    <name evidence="1" type="primary">rapL_1</name>
    <name evidence="1" type="ORF">MCCS_01500</name>
</gene>
<dbReference type="InterPro" id="IPR003462">
    <property type="entry name" value="ODC_Mu_crystall"/>
</dbReference>
<dbReference type="SUPFAM" id="SSF51735">
    <property type="entry name" value="NAD(P)-binding Rossmann-fold domains"/>
    <property type="match status" value="1"/>
</dbReference>
<dbReference type="EC" id="4.3.1.28" evidence="1"/>
<dbReference type="AlphaFoldDB" id="A0A1W7A8B2"/>
<dbReference type="Gene3D" id="3.40.50.720">
    <property type="entry name" value="NAD(P)-binding Rossmann-like Domain"/>
    <property type="match status" value="1"/>
</dbReference>
<dbReference type="InterPro" id="IPR023401">
    <property type="entry name" value="ODC_N"/>
</dbReference>
<dbReference type="Proteomes" id="UP000194154">
    <property type="component" value="Chromosome"/>
</dbReference>
<dbReference type="GO" id="GO:0016829">
    <property type="term" value="F:lyase activity"/>
    <property type="evidence" value="ECO:0007669"/>
    <property type="project" value="UniProtKB-KW"/>
</dbReference>
<dbReference type="PANTHER" id="PTHR13812">
    <property type="entry name" value="KETIMINE REDUCTASE MU-CRYSTALLIN"/>
    <property type="match status" value="1"/>
</dbReference>
<dbReference type="PANTHER" id="PTHR13812:SF19">
    <property type="entry name" value="KETIMINE REDUCTASE MU-CRYSTALLIN"/>
    <property type="match status" value="1"/>
</dbReference>
<accession>A0A1W7A8B2</accession>
<dbReference type="GO" id="GO:0005737">
    <property type="term" value="C:cytoplasm"/>
    <property type="evidence" value="ECO:0007669"/>
    <property type="project" value="TreeGrafter"/>
</dbReference>
<dbReference type="KEGG" id="mcak:MCCS_01500"/>
<dbReference type="Gene3D" id="3.30.1780.10">
    <property type="entry name" value="ornithine cyclodeaminase, domain 1"/>
    <property type="match status" value="1"/>
</dbReference>
<evidence type="ECO:0000313" key="1">
    <source>
        <dbReference type="EMBL" id="ARQ05821.1"/>
    </source>
</evidence>